<protein>
    <submittedName>
        <fullName evidence="1">Uncharacterized protein</fullName>
    </submittedName>
</protein>
<accession>A0A0E9VKG2</accession>
<reference evidence="1" key="1">
    <citation type="submission" date="2014-11" db="EMBL/GenBank/DDBJ databases">
        <authorList>
            <person name="Amaro Gonzalez C."/>
        </authorList>
    </citation>
    <scope>NUCLEOTIDE SEQUENCE</scope>
</reference>
<dbReference type="AlphaFoldDB" id="A0A0E9VKG2"/>
<evidence type="ECO:0000313" key="1">
    <source>
        <dbReference type="EMBL" id="JAH77885.1"/>
    </source>
</evidence>
<sequence>MFRPTNHGFFLHKSRVEKTEFLTLSKVYSPCIVQCVNARFRHLHA</sequence>
<dbReference type="EMBL" id="GBXM01030692">
    <property type="protein sequence ID" value="JAH77885.1"/>
    <property type="molecule type" value="Transcribed_RNA"/>
</dbReference>
<name>A0A0E9VKG2_ANGAN</name>
<reference evidence="1" key="2">
    <citation type="journal article" date="2015" name="Fish Shellfish Immunol.">
        <title>Early steps in the European eel (Anguilla anguilla)-Vibrio vulnificus interaction in the gills: Role of the RtxA13 toxin.</title>
        <authorList>
            <person name="Callol A."/>
            <person name="Pajuelo D."/>
            <person name="Ebbesson L."/>
            <person name="Teles M."/>
            <person name="MacKenzie S."/>
            <person name="Amaro C."/>
        </authorList>
    </citation>
    <scope>NUCLEOTIDE SEQUENCE</scope>
</reference>
<proteinExistence type="predicted"/>
<organism evidence="1">
    <name type="scientific">Anguilla anguilla</name>
    <name type="common">European freshwater eel</name>
    <name type="synonym">Muraena anguilla</name>
    <dbReference type="NCBI Taxonomy" id="7936"/>
    <lineage>
        <taxon>Eukaryota</taxon>
        <taxon>Metazoa</taxon>
        <taxon>Chordata</taxon>
        <taxon>Craniata</taxon>
        <taxon>Vertebrata</taxon>
        <taxon>Euteleostomi</taxon>
        <taxon>Actinopterygii</taxon>
        <taxon>Neopterygii</taxon>
        <taxon>Teleostei</taxon>
        <taxon>Anguilliformes</taxon>
        <taxon>Anguillidae</taxon>
        <taxon>Anguilla</taxon>
    </lineage>
</organism>